<dbReference type="RefSeq" id="WP_344989050.1">
    <property type="nucleotide sequence ID" value="NZ_BAAAXV010000005.1"/>
</dbReference>
<dbReference type="CDD" id="cd16917">
    <property type="entry name" value="HATPase_UhpB-NarQ-NarX-like"/>
    <property type="match status" value="1"/>
</dbReference>
<evidence type="ECO:0000256" key="2">
    <source>
        <dbReference type="ARBA" id="ARBA00001966"/>
    </source>
</evidence>
<accession>A0ABV5S307</accession>
<dbReference type="PANTHER" id="PTHR24421:SF37">
    <property type="entry name" value="SENSOR HISTIDINE KINASE NARS"/>
    <property type="match status" value="1"/>
</dbReference>
<dbReference type="InterPro" id="IPR011712">
    <property type="entry name" value="Sig_transdc_His_kin_sub3_dim/P"/>
</dbReference>
<evidence type="ECO:0000256" key="16">
    <source>
        <dbReference type="ARBA" id="ARBA00023012"/>
    </source>
</evidence>
<dbReference type="PRINTS" id="PR00344">
    <property type="entry name" value="BCTRLSENSOR"/>
</dbReference>
<evidence type="ECO:0000256" key="4">
    <source>
        <dbReference type="ARBA" id="ARBA00004651"/>
    </source>
</evidence>
<comment type="subcellular location">
    <subcellularLocation>
        <location evidence="4">Cell membrane</location>
        <topology evidence="4">Multi-pass membrane protein</topology>
    </subcellularLocation>
    <subcellularLocation>
        <location evidence="3">Cytoplasm</location>
    </subcellularLocation>
</comment>
<comment type="cofactor">
    <cofactor evidence="2">
        <name>[4Fe-4S] cluster</name>
        <dbReference type="ChEBI" id="CHEBI:49883"/>
    </cofactor>
</comment>
<evidence type="ECO:0000256" key="3">
    <source>
        <dbReference type="ARBA" id="ARBA00004496"/>
    </source>
</evidence>
<evidence type="ECO:0000256" key="17">
    <source>
        <dbReference type="ARBA" id="ARBA00023014"/>
    </source>
</evidence>
<dbReference type="InterPro" id="IPR005467">
    <property type="entry name" value="His_kinase_dom"/>
</dbReference>
<evidence type="ECO:0000256" key="13">
    <source>
        <dbReference type="ARBA" id="ARBA00022777"/>
    </source>
</evidence>
<keyword evidence="9" id="KW-0963">Cytoplasm</keyword>
<evidence type="ECO:0000256" key="8">
    <source>
        <dbReference type="ARBA" id="ARBA00022485"/>
    </source>
</evidence>
<evidence type="ECO:0000313" key="22">
    <source>
        <dbReference type="EMBL" id="MFB9626056.1"/>
    </source>
</evidence>
<comment type="caution">
    <text evidence="22">The sequence shown here is derived from an EMBL/GenBank/DDBJ whole genome shotgun (WGS) entry which is preliminary data.</text>
</comment>
<gene>
    <name evidence="22" type="ORF">ACFFSA_23480</name>
</gene>
<evidence type="ECO:0000256" key="14">
    <source>
        <dbReference type="ARBA" id="ARBA00022989"/>
    </source>
</evidence>
<evidence type="ECO:0000256" key="20">
    <source>
        <dbReference type="ARBA" id="ARBA00030800"/>
    </source>
</evidence>
<evidence type="ECO:0000256" key="10">
    <source>
        <dbReference type="ARBA" id="ARBA00022679"/>
    </source>
</evidence>
<keyword evidence="16" id="KW-0902">Two-component regulatory system</keyword>
<keyword evidence="11" id="KW-0812">Transmembrane</keyword>
<keyword evidence="17" id="KW-0411">Iron-sulfur</keyword>
<dbReference type="Proteomes" id="UP001589532">
    <property type="component" value="Unassembled WGS sequence"/>
</dbReference>
<evidence type="ECO:0000256" key="15">
    <source>
        <dbReference type="ARBA" id="ARBA00023004"/>
    </source>
</evidence>
<evidence type="ECO:0000256" key="12">
    <source>
        <dbReference type="ARBA" id="ARBA00022723"/>
    </source>
</evidence>
<dbReference type="InterPro" id="IPR036890">
    <property type="entry name" value="HATPase_C_sf"/>
</dbReference>
<evidence type="ECO:0000256" key="11">
    <source>
        <dbReference type="ARBA" id="ARBA00022692"/>
    </source>
</evidence>
<comment type="function">
    <text evidence="19">Member of the two-component regulatory system NreB/NreC involved in the control of dissimilatory nitrate/nitrite reduction in response to oxygen. NreB functions as a direct oxygen sensor histidine kinase which is autophosphorylated, in the absence of oxygen, probably at the conserved histidine residue, and transfers its phosphate group probably to a conserved aspartate residue of NreC. NreB/NreC activates the expression of the nitrate (narGHJI) and nitrite (nir) reductase operons, as well as the putative nitrate transporter gene narT.</text>
</comment>
<keyword evidence="13 22" id="KW-0418">Kinase</keyword>
<dbReference type="SUPFAM" id="SSF55874">
    <property type="entry name" value="ATPase domain of HSP90 chaperone/DNA topoisomerase II/histidine kinase"/>
    <property type="match status" value="1"/>
</dbReference>
<dbReference type="Gene3D" id="3.30.565.10">
    <property type="entry name" value="Histidine kinase-like ATPase, C-terminal domain"/>
    <property type="match status" value="1"/>
</dbReference>
<protein>
    <recommendedName>
        <fullName evidence="6">Oxygen sensor histidine kinase NreB</fullName>
        <ecNumber evidence="5">2.7.13.3</ecNumber>
    </recommendedName>
    <alternativeName>
        <fullName evidence="20">Nitrogen regulation protein B</fullName>
    </alternativeName>
</protein>
<dbReference type="EC" id="2.7.13.3" evidence="5"/>
<evidence type="ECO:0000256" key="9">
    <source>
        <dbReference type="ARBA" id="ARBA00022490"/>
    </source>
</evidence>
<dbReference type="EMBL" id="JBHMBW010000020">
    <property type="protein sequence ID" value="MFB9626056.1"/>
    <property type="molecule type" value="Genomic_DNA"/>
</dbReference>
<proteinExistence type="predicted"/>
<keyword evidence="8" id="KW-0004">4Fe-4S</keyword>
<evidence type="ECO:0000256" key="19">
    <source>
        <dbReference type="ARBA" id="ARBA00024827"/>
    </source>
</evidence>
<evidence type="ECO:0000256" key="18">
    <source>
        <dbReference type="ARBA" id="ARBA00023136"/>
    </source>
</evidence>
<evidence type="ECO:0000256" key="7">
    <source>
        <dbReference type="ARBA" id="ARBA00022475"/>
    </source>
</evidence>
<sequence>MVDNANEILDDVFAALEAGQIPTDTTISPLAWDIGTDRAEAGVHPKESLDAASVFFKVALPALSIALENRPDYPRLFTIAALTLEQAISSRIRAASASYTSFLLNRVHTVQTEERRRIARDLHDRIGYGVSVAHQQLELYQRNRVAEPVRASDNVKLAEQAIQEAMRKLRQVTSELHPHDSLKSLEKALLGYLETVDTHDVDVRLQINGDEEWALPDVRDESFLIVREAVRNALAHARASMILIRIDIAPHELRGIVQDNGRGIPRERPASSGMGLQSMRERAELLGGSVVVSSEAGRGTSVELCMPRSDAQ</sequence>
<evidence type="ECO:0000313" key="23">
    <source>
        <dbReference type="Proteomes" id="UP001589532"/>
    </source>
</evidence>
<dbReference type="PROSITE" id="PS50109">
    <property type="entry name" value="HIS_KIN"/>
    <property type="match status" value="1"/>
</dbReference>
<keyword evidence="18" id="KW-0472">Membrane</keyword>
<name>A0ABV5S307_9ACTN</name>
<dbReference type="InterPro" id="IPR050482">
    <property type="entry name" value="Sensor_HK_TwoCompSys"/>
</dbReference>
<comment type="catalytic activity">
    <reaction evidence="1">
        <text>ATP + protein L-histidine = ADP + protein N-phospho-L-histidine.</text>
        <dbReference type="EC" id="2.7.13.3"/>
    </reaction>
</comment>
<keyword evidence="10" id="KW-0808">Transferase</keyword>
<keyword evidence="23" id="KW-1185">Reference proteome</keyword>
<feature type="domain" description="Histidine kinase" evidence="21">
    <location>
        <begin position="225"/>
        <end position="310"/>
    </location>
</feature>
<evidence type="ECO:0000256" key="5">
    <source>
        <dbReference type="ARBA" id="ARBA00012438"/>
    </source>
</evidence>
<dbReference type="InterPro" id="IPR003594">
    <property type="entry name" value="HATPase_dom"/>
</dbReference>
<keyword evidence="14" id="KW-1133">Transmembrane helix</keyword>
<dbReference type="Pfam" id="PF07730">
    <property type="entry name" value="HisKA_3"/>
    <property type="match status" value="1"/>
</dbReference>
<dbReference type="GO" id="GO:0016301">
    <property type="term" value="F:kinase activity"/>
    <property type="evidence" value="ECO:0007669"/>
    <property type="project" value="UniProtKB-KW"/>
</dbReference>
<dbReference type="SMART" id="SM00387">
    <property type="entry name" value="HATPase_c"/>
    <property type="match status" value="1"/>
</dbReference>
<reference evidence="22 23" key="1">
    <citation type="submission" date="2024-09" db="EMBL/GenBank/DDBJ databases">
        <authorList>
            <person name="Sun Q."/>
            <person name="Mori K."/>
        </authorList>
    </citation>
    <scope>NUCLEOTIDE SEQUENCE [LARGE SCALE GENOMIC DNA]</scope>
    <source>
        <strain evidence="22 23">JCM 3143</strain>
    </source>
</reference>
<dbReference type="Gene3D" id="1.20.5.1930">
    <property type="match status" value="1"/>
</dbReference>
<dbReference type="InterPro" id="IPR004358">
    <property type="entry name" value="Sig_transdc_His_kin-like_C"/>
</dbReference>
<evidence type="ECO:0000259" key="21">
    <source>
        <dbReference type="PROSITE" id="PS50109"/>
    </source>
</evidence>
<evidence type="ECO:0000256" key="1">
    <source>
        <dbReference type="ARBA" id="ARBA00000085"/>
    </source>
</evidence>
<keyword evidence="15" id="KW-0408">Iron</keyword>
<keyword evidence="7" id="KW-1003">Cell membrane</keyword>
<organism evidence="22 23">
    <name type="scientific">Nonomuraea helvata</name>
    <dbReference type="NCBI Taxonomy" id="37484"/>
    <lineage>
        <taxon>Bacteria</taxon>
        <taxon>Bacillati</taxon>
        <taxon>Actinomycetota</taxon>
        <taxon>Actinomycetes</taxon>
        <taxon>Streptosporangiales</taxon>
        <taxon>Streptosporangiaceae</taxon>
        <taxon>Nonomuraea</taxon>
    </lineage>
</organism>
<dbReference type="Pfam" id="PF02518">
    <property type="entry name" value="HATPase_c"/>
    <property type="match status" value="1"/>
</dbReference>
<keyword evidence="12" id="KW-0479">Metal-binding</keyword>
<dbReference type="PANTHER" id="PTHR24421">
    <property type="entry name" value="NITRATE/NITRITE SENSOR PROTEIN NARX-RELATED"/>
    <property type="match status" value="1"/>
</dbReference>
<evidence type="ECO:0000256" key="6">
    <source>
        <dbReference type="ARBA" id="ARBA00017322"/>
    </source>
</evidence>